<evidence type="ECO:0000313" key="2">
    <source>
        <dbReference type="Proteomes" id="UP000317171"/>
    </source>
</evidence>
<name>A0A517RHZ0_9PLAN</name>
<keyword evidence="2" id="KW-1185">Reference proteome</keyword>
<dbReference type="Proteomes" id="UP000317171">
    <property type="component" value="Chromosome"/>
</dbReference>
<gene>
    <name evidence="1" type="ORF">Pan241w_35900</name>
</gene>
<dbReference type="KEGG" id="gaz:Pan241w_35900"/>
<proteinExistence type="predicted"/>
<sequence>MTSITQIDIHRGNPNKISEGMISSFPAQFESSASHIVVFLRSAPIKRLKDVNAYREAGLAPFSLGYQELAQISLSFLEDMQQKSSSRLYIVLDGILITKKTANVGRIEFADFVTVTISFQALDSETEFRFFIHVVRGQFERLVLLKITCHWMFYIR</sequence>
<evidence type="ECO:0000313" key="1">
    <source>
        <dbReference type="EMBL" id="QDT43489.1"/>
    </source>
</evidence>
<dbReference type="AlphaFoldDB" id="A0A517RHZ0"/>
<dbReference type="EMBL" id="CP036269">
    <property type="protein sequence ID" value="QDT43489.1"/>
    <property type="molecule type" value="Genomic_DNA"/>
</dbReference>
<accession>A0A517RHZ0</accession>
<protein>
    <submittedName>
        <fullName evidence="1">Uncharacterized protein</fullName>
    </submittedName>
</protein>
<organism evidence="1 2">
    <name type="scientific">Gimesia alba</name>
    <dbReference type="NCBI Taxonomy" id="2527973"/>
    <lineage>
        <taxon>Bacteria</taxon>
        <taxon>Pseudomonadati</taxon>
        <taxon>Planctomycetota</taxon>
        <taxon>Planctomycetia</taxon>
        <taxon>Planctomycetales</taxon>
        <taxon>Planctomycetaceae</taxon>
        <taxon>Gimesia</taxon>
    </lineage>
</organism>
<reference evidence="1 2" key="1">
    <citation type="submission" date="2019-02" db="EMBL/GenBank/DDBJ databases">
        <title>Deep-cultivation of Planctomycetes and their phenomic and genomic characterization uncovers novel biology.</title>
        <authorList>
            <person name="Wiegand S."/>
            <person name="Jogler M."/>
            <person name="Boedeker C."/>
            <person name="Pinto D."/>
            <person name="Vollmers J."/>
            <person name="Rivas-Marin E."/>
            <person name="Kohn T."/>
            <person name="Peeters S.H."/>
            <person name="Heuer A."/>
            <person name="Rast P."/>
            <person name="Oberbeckmann S."/>
            <person name="Bunk B."/>
            <person name="Jeske O."/>
            <person name="Meyerdierks A."/>
            <person name="Storesund J.E."/>
            <person name="Kallscheuer N."/>
            <person name="Luecker S."/>
            <person name="Lage O.M."/>
            <person name="Pohl T."/>
            <person name="Merkel B.J."/>
            <person name="Hornburger P."/>
            <person name="Mueller R.-W."/>
            <person name="Bruemmer F."/>
            <person name="Labrenz M."/>
            <person name="Spormann A.M."/>
            <person name="Op den Camp H."/>
            <person name="Overmann J."/>
            <person name="Amann R."/>
            <person name="Jetten M.S.M."/>
            <person name="Mascher T."/>
            <person name="Medema M.H."/>
            <person name="Devos D.P."/>
            <person name="Kaster A.-K."/>
            <person name="Ovreas L."/>
            <person name="Rohde M."/>
            <person name="Galperin M.Y."/>
            <person name="Jogler C."/>
        </authorList>
    </citation>
    <scope>NUCLEOTIDE SEQUENCE [LARGE SCALE GENOMIC DNA]</scope>
    <source>
        <strain evidence="1 2">Pan241w</strain>
    </source>
</reference>